<dbReference type="PRINTS" id="PR00237">
    <property type="entry name" value="GPCRRHODOPSN"/>
</dbReference>
<dbReference type="Gene3D" id="1.20.1070.10">
    <property type="entry name" value="Rhodopsin 7-helix transmembrane proteins"/>
    <property type="match status" value="1"/>
</dbReference>
<feature type="transmembrane region" description="Helical" evidence="7">
    <location>
        <begin position="36"/>
        <end position="61"/>
    </location>
</feature>
<dbReference type="Pfam" id="PF00001">
    <property type="entry name" value="7tm_1"/>
    <property type="match status" value="1"/>
</dbReference>
<dbReference type="PROSITE" id="PS50262">
    <property type="entry name" value="G_PROTEIN_RECEP_F1_2"/>
    <property type="match status" value="1"/>
</dbReference>
<dbReference type="GO" id="GO:0005886">
    <property type="term" value="C:plasma membrane"/>
    <property type="evidence" value="ECO:0007669"/>
    <property type="project" value="UniProtKB-SubCell"/>
</dbReference>
<feature type="transmembrane region" description="Helical" evidence="7">
    <location>
        <begin position="119"/>
        <end position="137"/>
    </location>
</feature>
<organism evidence="9 10">
    <name type="scientific">Hymenolepis diminuta</name>
    <name type="common">Rat tapeworm</name>
    <dbReference type="NCBI Taxonomy" id="6216"/>
    <lineage>
        <taxon>Eukaryota</taxon>
        <taxon>Metazoa</taxon>
        <taxon>Spiralia</taxon>
        <taxon>Lophotrochozoa</taxon>
        <taxon>Platyhelminthes</taxon>
        <taxon>Cestoda</taxon>
        <taxon>Eucestoda</taxon>
        <taxon>Cyclophyllidea</taxon>
        <taxon>Hymenolepididae</taxon>
        <taxon>Hymenolepis</taxon>
    </lineage>
</organism>
<evidence type="ECO:0000256" key="6">
    <source>
        <dbReference type="ARBA" id="ARBA00023170"/>
    </source>
</evidence>
<dbReference type="SUPFAM" id="SSF81321">
    <property type="entry name" value="Family A G protein-coupled receptor-like"/>
    <property type="match status" value="1"/>
</dbReference>
<feature type="domain" description="G-protein coupled receptors family 1 profile" evidence="8">
    <location>
        <begin position="54"/>
        <end position="307"/>
    </location>
</feature>
<keyword evidence="3 7" id="KW-0812">Transmembrane</keyword>
<evidence type="ECO:0000313" key="10">
    <source>
        <dbReference type="Proteomes" id="UP000321570"/>
    </source>
</evidence>
<dbReference type="PANTHER" id="PTHR24241:SF161">
    <property type="entry name" value="G-PROTEIN COUPLED RECEPTORS FAMILY 1 PROFILE DOMAIN-CONTAINING PROTEIN"/>
    <property type="match status" value="1"/>
</dbReference>
<comment type="subcellular location">
    <subcellularLocation>
        <location evidence="1">Cell membrane</location>
        <topology evidence="1">Multi-pass membrane protein</topology>
    </subcellularLocation>
</comment>
<sequence length="307" mass="33779">MNNPSQIPVGYSSSSECPRILINTTVNALNMTPDKMMLICRIILIVLFTTNVIGNLSVLFVMCGTGRKKRMRFFILNLAITDIFVATGAILPELILYIVGNFYAPEFMCRMVKYMQGTSIYASSFALILLSFDRAEVVINPMRSTTKVCFSTMHRRTLVIFSWAAAGIFGLPSPILAQIANQTCVYDFTRVTPEAYIVSVSVTAFFLPALFIAVCHVIMVVRIWQAGVTTDKDLVVPAGKPASSTKLRRVVAHIFHDSQAQQTNISSETKAISQSTNFIQLSSSPGCIPRARIKTVKMTLVIVSGLG</sequence>
<protein>
    <recommendedName>
        <fullName evidence="8">G-protein coupled receptors family 1 profile domain-containing protein</fullName>
    </recommendedName>
</protein>
<keyword evidence="6" id="KW-0675">Receptor</keyword>
<feature type="transmembrane region" description="Helical" evidence="7">
    <location>
        <begin position="196"/>
        <end position="224"/>
    </location>
</feature>
<evidence type="ECO:0000256" key="4">
    <source>
        <dbReference type="ARBA" id="ARBA00022989"/>
    </source>
</evidence>
<dbReference type="InterPro" id="IPR017452">
    <property type="entry name" value="GPCR_Rhodpsn_7TM"/>
</dbReference>
<reference evidence="9 10" key="1">
    <citation type="submission" date="2019-07" db="EMBL/GenBank/DDBJ databases">
        <authorList>
            <person name="Jastrzebski P J."/>
            <person name="Paukszto L."/>
            <person name="Jastrzebski P J."/>
        </authorList>
    </citation>
    <scope>NUCLEOTIDE SEQUENCE [LARGE SCALE GENOMIC DNA]</scope>
    <source>
        <strain evidence="9 10">WMS-il1</strain>
    </source>
</reference>
<keyword evidence="2" id="KW-1003">Cell membrane</keyword>
<gene>
    <name evidence="9" type="ORF">WMSIL1_LOCUS4733</name>
</gene>
<dbReference type="GO" id="GO:0032870">
    <property type="term" value="P:cellular response to hormone stimulus"/>
    <property type="evidence" value="ECO:0007669"/>
    <property type="project" value="TreeGrafter"/>
</dbReference>
<evidence type="ECO:0000256" key="1">
    <source>
        <dbReference type="ARBA" id="ARBA00004651"/>
    </source>
</evidence>
<evidence type="ECO:0000256" key="7">
    <source>
        <dbReference type="SAM" id="Phobius"/>
    </source>
</evidence>
<dbReference type="GO" id="GO:0042277">
    <property type="term" value="F:peptide binding"/>
    <property type="evidence" value="ECO:0007669"/>
    <property type="project" value="TreeGrafter"/>
</dbReference>
<keyword evidence="4 7" id="KW-1133">Transmembrane helix</keyword>
<dbReference type="Proteomes" id="UP000321570">
    <property type="component" value="Unassembled WGS sequence"/>
</dbReference>
<evidence type="ECO:0000256" key="5">
    <source>
        <dbReference type="ARBA" id="ARBA00023136"/>
    </source>
</evidence>
<keyword evidence="10" id="KW-1185">Reference proteome</keyword>
<accession>A0A564YCS6</accession>
<evidence type="ECO:0000259" key="8">
    <source>
        <dbReference type="PROSITE" id="PS50262"/>
    </source>
</evidence>
<evidence type="ECO:0000256" key="2">
    <source>
        <dbReference type="ARBA" id="ARBA00022475"/>
    </source>
</evidence>
<name>A0A564YCS6_HYMDI</name>
<dbReference type="InterPro" id="IPR000276">
    <property type="entry name" value="GPCR_Rhodpsn"/>
</dbReference>
<dbReference type="AlphaFoldDB" id="A0A564YCS6"/>
<evidence type="ECO:0000256" key="3">
    <source>
        <dbReference type="ARBA" id="ARBA00022692"/>
    </source>
</evidence>
<feature type="transmembrane region" description="Helical" evidence="7">
    <location>
        <begin position="158"/>
        <end position="176"/>
    </location>
</feature>
<keyword evidence="5 7" id="KW-0472">Membrane</keyword>
<evidence type="ECO:0000313" key="9">
    <source>
        <dbReference type="EMBL" id="VUZ44538.1"/>
    </source>
</evidence>
<dbReference type="EMBL" id="CABIJS010000135">
    <property type="protein sequence ID" value="VUZ44538.1"/>
    <property type="molecule type" value="Genomic_DNA"/>
</dbReference>
<dbReference type="PANTHER" id="PTHR24241">
    <property type="entry name" value="NEUROPEPTIDE RECEPTOR-RELATED G-PROTEIN COUPLED RECEPTOR"/>
    <property type="match status" value="1"/>
</dbReference>
<proteinExistence type="predicted"/>
<feature type="transmembrane region" description="Helical" evidence="7">
    <location>
        <begin position="73"/>
        <end position="99"/>
    </location>
</feature>
<dbReference type="GO" id="GO:0005000">
    <property type="term" value="F:vasopressin receptor activity"/>
    <property type="evidence" value="ECO:0007669"/>
    <property type="project" value="TreeGrafter"/>
</dbReference>